<dbReference type="Proteomes" id="UP000760860">
    <property type="component" value="Unassembled WGS sequence"/>
</dbReference>
<dbReference type="VEuPathDB" id="FungiDB:PC110_g17575"/>
<accession>A0A8T1JSX7</accession>
<dbReference type="InterPro" id="IPR001969">
    <property type="entry name" value="Aspartic_peptidase_AS"/>
</dbReference>
<dbReference type="Proteomes" id="UP000697107">
    <property type="component" value="Unassembled WGS sequence"/>
</dbReference>
<proteinExistence type="predicted"/>
<dbReference type="Proteomes" id="UP000736787">
    <property type="component" value="Unassembled WGS sequence"/>
</dbReference>
<comment type="caution">
    <text evidence="2">The sequence shown here is derived from an EMBL/GenBank/DDBJ whole genome shotgun (WGS) entry which is preliminary data.</text>
</comment>
<evidence type="ECO:0000256" key="1">
    <source>
        <dbReference type="SAM" id="MobiDB-lite"/>
    </source>
</evidence>
<sequence>MSGARVAHHGNLAPESMCTLESEKGIGGLLVVHARVRGYELPFRVLIDSGASKNFARRQTVASNSNKLTDALRESKGKGTVSRQLAGGKVIIVPRIHMDLAVKFEDFDSSEQFTVLRWNEAFRQLQQVRGALRDLASRTETHVYGYAQPYSQPYGYGVYSAYPAGAQPYGAPPAYQPPRGPPMPRGSWPYAAGHSTTSEAESRFEELGPPRGTPVASGE</sequence>
<dbReference type="InterPro" id="IPR021109">
    <property type="entry name" value="Peptidase_aspartic_dom_sf"/>
</dbReference>
<feature type="region of interest" description="Disordered" evidence="1">
    <location>
        <begin position="172"/>
        <end position="219"/>
    </location>
</feature>
<dbReference type="AlphaFoldDB" id="A0A8T1JSX7"/>
<dbReference type="Proteomes" id="UP000774804">
    <property type="component" value="Unassembled WGS sequence"/>
</dbReference>
<reference evidence="2" key="1">
    <citation type="submission" date="2018-10" db="EMBL/GenBank/DDBJ databases">
        <title>Effector identification in a new, highly contiguous assembly of the strawberry crown rot pathogen Phytophthora cactorum.</title>
        <authorList>
            <person name="Armitage A.D."/>
            <person name="Nellist C.F."/>
            <person name="Bates H."/>
            <person name="Vickerstaff R.J."/>
            <person name="Harrison R.J."/>
        </authorList>
    </citation>
    <scope>NUCLEOTIDE SEQUENCE</scope>
    <source>
        <strain evidence="2">4032</strain>
        <strain evidence="3">4040</strain>
        <strain evidence="4">P415</strain>
        <strain evidence="5">P421</strain>
    </source>
</reference>
<evidence type="ECO:0000313" key="3">
    <source>
        <dbReference type="EMBL" id="KAG2888639.1"/>
    </source>
</evidence>
<protein>
    <recommendedName>
        <fullName evidence="7">Aspartic peptidase domain</fullName>
    </recommendedName>
</protein>
<dbReference type="EMBL" id="RCMV01002932">
    <property type="protein sequence ID" value="KAG3200577.1"/>
    <property type="molecule type" value="Genomic_DNA"/>
</dbReference>
<name>A0A8T1JSX7_9STRA</name>
<feature type="compositionally biased region" description="Pro residues" evidence="1">
    <location>
        <begin position="172"/>
        <end position="184"/>
    </location>
</feature>
<dbReference type="EMBL" id="RCMI01002369">
    <property type="protein sequence ID" value="KAG2876975.1"/>
    <property type="molecule type" value="Genomic_DNA"/>
</dbReference>
<dbReference type="PROSITE" id="PS00141">
    <property type="entry name" value="ASP_PROTEASE"/>
    <property type="match status" value="1"/>
</dbReference>
<evidence type="ECO:0000313" key="6">
    <source>
        <dbReference type="Proteomes" id="UP000774804"/>
    </source>
</evidence>
<evidence type="ECO:0008006" key="7">
    <source>
        <dbReference type="Google" id="ProtNLM"/>
    </source>
</evidence>
<organism evidence="2 6">
    <name type="scientific">Phytophthora cactorum</name>
    <dbReference type="NCBI Taxonomy" id="29920"/>
    <lineage>
        <taxon>Eukaryota</taxon>
        <taxon>Sar</taxon>
        <taxon>Stramenopiles</taxon>
        <taxon>Oomycota</taxon>
        <taxon>Peronosporomycetes</taxon>
        <taxon>Peronosporales</taxon>
        <taxon>Peronosporaceae</taxon>
        <taxon>Phytophthora</taxon>
    </lineage>
</organism>
<dbReference type="EMBL" id="RCML01001695">
    <property type="protein sequence ID" value="KAG2960912.1"/>
    <property type="molecule type" value="Genomic_DNA"/>
</dbReference>
<gene>
    <name evidence="2" type="ORF">PC115_g23483</name>
    <name evidence="3" type="ORF">PC117_g24859</name>
    <name evidence="4" type="ORF">PC118_g22254</name>
    <name evidence="5" type="ORF">PC129_g23787</name>
</gene>
<evidence type="ECO:0000313" key="5">
    <source>
        <dbReference type="EMBL" id="KAG3200577.1"/>
    </source>
</evidence>
<dbReference type="GO" id="GO:0004190">
    <property type="term" value="F:aspartic-type endopeptidase activity"/>
    <property type="evidence" value="ECO:0007669"/>
    <property type="project" value="InterPro"/>
</dbReference>
<dbReference type="Gene3D" id="2.40.70.10">
    <property type="entry name" value="Acid Proteases"/>
    <property type="match status" value="1"/>
</dbReference>
<dbReference type="GO" id="GO:0006508">
    <property type="term" value="P:proteolysis"/>
    <property type="evidence" value="ECO:0007669"/>
    <property type="project" value="InterPro"/>
</dbReference>
<evidence type="ECO:0000313" key="2">
    <source>
        <dbReference type="EMBL" id="KAG2876975.1"/>
    </source>
</evidence>
<evidence type="ECO:0000313" key="4">
    <source>
        <dbReference type="EMBL" id="KAG2960912.1"/>
    </source>
</evidence>
<dbReference type="EMBL" id="RCMK01001769">
    <property type="protein sequence ID" value="KAG2888639.1"/>
    <property type="molecule type" value="Genomic_DNA"/>
</dbReference>